<accession>A0AB73NIU8</accession>
<gene>
    <name evidence="1" type="ORF">CBW52_13245</name>
</gene>
<protein>
    <submittedName>
        <fullName evidence="1">Uncharacterized protein</fullName>
    </submittedName>
</protein>
<keyword evidence="2" id="KW-1185">Reference proteome</keyword>
<organism evidence="1 2">
    <name type="scientific">Yersinia kristensenii</name>
    <dbReference type="NCBI Taxonomy" id="28152"/>
    <lineage>
        <taxon>Bacteria</taxon>
        <taxon>Pseudomonadati</taxon>
        <taxon>Pseudomonadota</taxon>
        <taxon>Gammaproteobacteria</taxon>
        <taxon>Enterobacterales</taxon>
        <taxon>Yersiniaceae</taxon>
        <taxon>Yersinia</taxon>
    </lineage>
</organism>
<dbReference type="EMBL" id="NHOG01000014">
    <property type="protein sequence ID" value="OVZ80102.1"/>
    <property type="molecule type" value="Genomic_DNA"/>
</dbReference>
<dbReference type="Proteomes" id="UP000195840">
    <property type="component" value="Unassembled WGS sequence"/>
</dbReference>
<reference evidence="1 2" key="1">
    <citation type="submission" date="2017-05" db="EMBL/GenBank/DDBJ databases">
        <title>Whole genome sequencing of Yersinia kristensenii.</title>
        <authorList>
            <person name="Campioni F."/>
        </authorList>
    </citation>
    <scope>NUCLEOTIDE SEQUENCE [LARGE SCALE GENOMIC DNA]</scope>
    <source>
        <strain evidence="1 2">CFSAN060538</strain>
    </source>
</reference>
<evidence type="ECO:0000313" key="1">
    <source>
        <dbReference type="EMBL" id="OVZ80102.1"/>
    </source>
</evidence>
<sequence length="60" mass="6861">MKNKQLIVPDFVLLSLMEKKIKYMKGKTRISMCVTYMDEQGSLRGKALTRQDSGELIVPV</sequence>
<evidence type="ECO:0000313" key="2">
    <source>
        <dbReference type="Proteomes" id="UP000195840"/>
    </source>
</evidence>
<dbReference type="AlphaFoldDB" id="A0AB73NIU8"/>
<comment type="caution">
    <text evidence="1">The sequence shown here is derived from an EMBL/GenBank/DDBJ whole genome shotgun (WGS) entry which is preliminary data.</text>
</comment>
<name>A0AB73NIU8_YERKR</name>
<proteinExistence type="predicted"/>